<keyword evidence="2" id="KW-1185">Reference proteome</keyword>
<protein>
    <submittedName>
        <fullName evidence="1">Uncharacterized protein</fullName>
    </submittedName>
</protein>
<accession>A0AAD1R238</accession>
<feature type="non-terminal residue" evidence="1">
    <location>
        <position position="1"/>
    </location>
</feature>
<dbReference type="EMBL" id="OW240912">
    <property type="protein sequence ID" value="CAH2221955.1"/>
    <property type="molecule type" value="Genomic_DNA"/>
</dbReference>
<reference evidence="1" key="1">
    <citation type="submission" date="2022-03" db="EMBL/GenBank/DDBJ databases">
        <authorList>
            <person name="Alioto T."/>
            <person name="Alioto T."/>
            <person name="Gomez Garrido J."/>
        </authorList>
    </citation>
    <scope>NUCLEOTIDE SEQUENCE</scope>
</reference>
<sequence>AENEITGQRKMGFQILHQTVTPDYNKIINLPDFSLLPRHLSLLNKVLSFVATPTWD</sequence>
<feature type="non-terminal residue" evidence="1">
    <location>
        <position position="56"/>
    </location>
</feature>
<name>A0AAD1R238_PELCU</name>
<evidence type="ECO:0000313" key="1">
    <source>
        <dbReference type="EMBL" id="CAH2221955.1"/>
    </source>
</evidence>
<evidence type="ECO:0000313" key="2">
    <source>
        <dbReference type="Proteomes" id="UP001295444"/>
    </source>
</evidence>
<gene>
    <name evidence="1" type="ORF">PECUL_23A004434</name>
</gene>
<dbReference type="Proteomes" id="UP001295444">
    <property type="component" value="Chromosome 01"/>
</dbReference>
<organism evidence="1 2">
    <name type="scientific">Pelobates cultripes</name>
    <name type="common">Western spadefoot toad</name>
    <dbReference type="NCBI Taxonomy" id="61616"/>
    <lineage>
        <taxon>Eukaryota</taxon>
        <taxon>Metazoa</taxon>
        <taxon>Chordata</taxon>
        <taxon>Craniata</taxon>
        <taxon>Vertebrata</taxon>
        <taxon>Euteleostomi</taxon>
        <taxon>Amphibia</taxon>
        <taxon>Batrachia</taxon>
        <taxon>Anura</taxon>
        <taxon>Pelobatoidea</taxon>
        <taxon>Pelobatidae</taxon>
        <taxon>Pelobates</taxon>
    </lineage>
</organism>
<proteinExistence type="predicted"/>
<dbReference type="AlphaFoldDB" id="A0AAD1R238"/>